<evidence type="ECO:0000313" key="1">
    <source>
        <dbReference type="EMBL" id="CUS32645.1"/>
    </source>
</evidence>
<gene>
    <name evidence="1" type="ORF">COMA2_110019</name>
</gene>
<accession>A0A0S4L554</accession>
<dbReference type="STRING" id="1742973.COMA2_110019"/>
<dbReference type="Proteomes" id="UP000198736">
    <property type="component" value="Unassembled WGS sequence"/>
</dbReference>
<dbReference type="RefSeq" id="WP_090894536.1">
    <property type="nucleotide sequence ID" value="NZ_CZPZ01000003.1"/>
</dbReference>
<organism evidence="1 2">
    <name type="scientific">Candidatus Nitrospira nitrificans</name>
    <dbReference type="NCBI Taxonomy" id="1742973"/>
    <lineage>
        <taxon>Bacteria</taxon>
        <taxon>Pseudomonadati</taxon>
        <taxon>Nitrospirota</taxon>
        <taxon>Nitrospiria</taxon>
        <taxon>Nitrospirales</taxon>
        <taxon>Nitrospiraceae</taxon>
        <taxon>Nitrospira</taxon>
    </lineage>
</organism>
<dbReference type="AlphaFoldDB" id="A0A0S4L554"/>
<proteinExistence type="predicted"/>
<reference evidence="2" key="1">
    <citation type="submission" date="2015-10" db="EMBL/GenBank/DDBJ databases">
        <authorList>
            <person name="Luecker S."/>
            <person name="Luecker S."/>
        </authorList>
    </citation>
    <scope>NUCLEOTIDE SEQUENCE [LARGE SCALE GENOMIC DNA]</scope>
</reference>
<evidence type="ECO:0000313" key="2">
    <source>
        <dbReference type="Proteomes" id="UP000198736"/>
    </source>
</evidence>
<sequence>MVNHENPKDDIRFIEPLGPQMFSRPFSIAWESRSSLTIAESMLLVGTSDDDWDVMCAYTGTRNRCAIDISDMNPQPQRIFVRLRYAIYDPDHHNATEKGGENKWYITLTPLEINNKEHGAE</sequence>
<dbReference type="EMBL" id="CZPZ01000003">
    <property type="protein sequence ID" value="CUS32645.1"/>
    <property type="molecule type" value="Genomic_DNA"/>
</dbReference>
<name>A0A0S4L554_9BACT</name>
<protein>
    <submittedName>
        <fullName evidence="1">Uncharacterized protein</fullName>
    </submittedName>
</protein>
<keyword evidence="2" id="KW-1185">Reference proteome</keyword>